<protein>
    <recommendedName>
        <fullName evidence="3">SWR1-complex protein 4</fullName>
    </recommendedName>
</protein>
<evidence type="ECO:0000313" key="10">
    <source>
        <dbReference type="EMBL" id="KAJ9156187.1"/>
    </source>
</evidence>
<dbReference type="Proteomes" id="UP001174694">
    <property type="component" value="Unassembled WGS sequence"/>
</dbReference>
<evidence type="ECO:0000256" key="2">
    <source>
        <dbReference type="ARBA" id="ARBA00006918"/>
    </source>
</evidence>
<comment type="similarity">
    <text evidence="2">Belongs to the SWC4 family.</text>
</comment>
<name>A0AA38RZV2_9PEZI</name>
<dbReference type="Pfam" id="PF16282">
    <property type="entry name" value="SANT_DAMP1_like"/>
    <property type="match status" value="1"/>
</dbReference>
<dbReference type="GO" id="GO:0006338">
    <property type="term" value="P:chromatin remodeling"/>
    <property type="evidence" value="ECO:0007669"/>
    <property type="project" value="InterPro"/>
</dbReference>
<gene>
    <name evidence="10" type="ORF">NKR23_g1067</name>
</gene>
<dbReference type="GO" id="GO:0000812">
    <property type="term" value="C:Swr1 complex"/>
    <property type="evidence" value="ECO:0007669"/>
    <property type="project" value="TreeGrafter"/>
</dbReference>
<organism evidence="10 11">
    <name type="scientific">Pleurostoma richardsiae</name>
    <dbReference type="NCBI Taxonomy" id="41990"/>
    <lineage>
        <taxon>Eukaryota</taxon>
        <taxon>Fungi</taxon>
        <taxon>Dikarya</taxon>
        <taxon>Ascomycota</taxon>
        <taxon>Pezizomycotina</taxon>
        <taxon>Sordariomycetes</taxon>
        <taxon>Sordariomycetidae</taxon>
        <taxon>Calosphaeriales</taxon>
        <taxon>Pleurostomataceae</taxon>
        <taxon>Pleurostoma</taxon>
    </lineage>
</organism>
<keyword evidence="6" id="KW-0804">Transcription</keyword>
<dbReference type="PANTHER" id="PTHR12855">
    <property type="entry name" value="DNA METHYLTRANSFERASE 1-ASSOCIATED PROTEIN 1 FAMILY MEMBER"/>
    <property type="match status" value="1"/>
</dbReference>
<sequence>MASLDVRDVLNLPSDGSGPRPAKKQKISAPRPNLKGLAREVQSLGGDNPIAIVPEVSLFKKRRFASRKPAARWELRPFRNSAREDGTLLLRHWRRKTDGEPDAQASGESEAAEGAAGNEEPEAGPREQQLEDSAFAKYNAQVVVPQYNDDQYNTKLQNADWTKEETDYLMDLVKTYDLRWPIIWDRYEYMPPLPEDATNGDESTVVAAPKPRTMEDLKARYYEIAAKMMDVQKPVQYMTRPEWDLHQMMANFNPTQERLRKEFALNTLSRSKEEAREEESLLLEVKRILARSERFNEERRELYNRLDFPHTDQDISAFKSSVGLQNLLQNLMNVDKSKKRKSIMGPDGISPASAGPNGQTPASASESTPNRRESIAAAAPAPSHRESIGAEKPTPADKKKGAQQVERRKLTEQEEQVYGVSHHDRLGSGPTFRTEKVNKLFSHKSGQQQMRITNALNELDVPSRLVMPTASVTAQFEQLLHAVNALVDLRKVSDKLDAEIKIEEAKKAERLKAKGVLAGTDGASDEPPPETTDQEQNSDEAAKAAPAATEGSSQATKDDQQQGGNAETEGGGSATGGDAAPPVEVKKEEVHKEKTPRPGSSGGHKRSASVLSTTSEKSTKRLRK</sequence>
<dbReference type="AlphaFoldDB" id="A0AA38RZV2"/>
<proteinExistence type="inferred from homology"/>
<evidence type="ECO:0000256" key="5">
    <source>
        <dbReference type="ARBA" id="ARBA00023015"/>
    </source>
</evidence>
<dbReference type="Gene3D" id="1.10.10.60">
    <property type="entry name" value="Homeodomain-like"/>
    <property type="match status" value="1"/>
</dbReference>
<evidence type="ECO:0000256" key="6">
    <source>
        <dbReference type="ARBA" id="ARBA00023163"/>
    </source>
</evidence>
<feature type="compositionally biased region" description="Polar residues" evidence="8">
    <location>
        <begin position="356"/>
        <end position="368"/>
    </location>
</feature>
<evidence type="ECO:0000256" key="8">
    <source>
        <dbReference type="SAM" id="MobiDB-lite"/>
    </source>
</evidence>
<feature type="region of interest" description="Disordered" evidence="8">
    <location>
        <begin position="1"/>
        <end position="35"/>
    </location>
</feature>
<comment type="subcellular location">
    <subcellularLocation>
        <location evidence="1">Nucleus</location>
    </subcellularLocation>
</comment>
<feature type="region of interest" description="Disordered" evidence="8">
    <location>
        <begin position="513"/>
        <end position="624"/>
    </location>
</feature>
<feature type="compositionally biased region" description="Basic and acidic residues" evidence="8">
    <location>
        <begin position="584"/>
        <end position="596"/>
    </location>
</feature>
<keyword evidence="4" id="KW-0156">Chromatin regulator</keyword>
<feature type="compositionally biased region" description="Basic and acidic residues" evidence="8">
    <location>
        <begin position="383"/>
        <end position="412"/>
    </location>
</feature>
<keyword evidence="7" id="KW-0539">Nucleus</keyword>
<dbReference type="GO" id="GO:0035267">
    <property type="term" value="C:NuA4 histone acetyltransferase complex"/>
    <property type="evidence" value="ECO:0007669"/>
    <property type="project" value="InterPro"/>
</dbReference>
<feature type="region of interest" description="Disordered" evidence="8">
    <location>
        <begin position="338"/>
        <end position="431"/>
    </location>
</feature>
<reference evidence="10" key="1">
    <citation type="submission" date="2022-07" db="EMBL/GenBank/DDBJ databases">
        <title>Fungi with potential for degradation of polypropylene.</title>
        <authorList>
            <person name="Gostincar C."/>
        </authorList>
    </citation>
    <scope>NUCLEOTIDE SEQUENCE</scope>
    <source>
        <strain evidence="10">EXF-13308</strain>
    </source>
</reference>
<evidence type="ECO:0000313" key="11">
    <source>
        <dbReference type="Proteomes" id="UP001174694"/>
    </source>
</evidence>
<evidence type="ECO:0000256" key="4">
    <source>
        <dbReference type="ARBA" id="ARBA00022853"/>
    </source>
</evidence>
<evidence type="ECO:0000259" key="9">
    <source>
        <dbReference type="Pfam" id="PF16282"/>
    </source>
</evidence>
<dbReference type="GO" id="GO:0000122">
    <property type="term" value="P:negative regulation of transcription by RNA polymerase II"/>
    <property type="evidence" value="ECO:0007669"/>
    <property type="project" value="TreeGrafter"/>
</dbReference>
<dbReference type="GO" id="GO:0003714">
    <property type="term" value="F:transcription corepressor activity"/>
    <property type="evidence" value="ECO:0007669"/>
    <property type="project" value="TreeGrafter"/>
</dbReference>
<dbReference type="PANTHER" id="PTHR12855:SF10">
    <property type="entry name" value="DNA METHYLTRANSFERASE 1-ASSOCIATED PROTEIN 1"/>
    <property type="match status" value="1"/>
</dbReference>
<dbReference type="InterPro" id="IPR032563">
    <property type="entry name" value="DAMP1_SANT-like"/>
</dbReference>
<dbReference type="GO" id="GO:0006281">
    <property type="term" value="P:DNA repair"/>
    <property type="evidence" value="ECO:0007669"/>
    <property type="project" value="InterPro"/>
</dbReference>
<feature type="compositionally biased region" description="Low complexity" evidence="8">
    <location>
        <begin position="105"/>
        <end position="118"/>
    </location>
</feature>
<keyword evidence="11" id="KW-1185">Reference proteome</keyword>
<feature type="compositionally biased region" description="Acidic residues" evidence="8">
    <location>
        <begin position="523"/>
        <end position="538"/>
    </location>
</feature>
<accession>A0AA38RZV2</accession>
<evidence type="ECO:0000256" key="3">
    <source>
        <dbReference type="ARBA" id="ARBA00019132"/>
    </source>
</evidence>
<evidence type="ECO:0000256" key="1">
    <source>
        <dbReference type="ARBA" id="ARBA00004123"/>
    </source>
</evidence>
<comment type="caution">
    <text evidence="10">The sequence shown here is derived from an EMBL/GenBank/DDBJ whole genome shotgun (WGS) entry which is preliminary data.</text>
</comment>
<keyword evidence="5" id="KW-0805">Transcription regulation</keyword>
<dbReference type="InterPro" id="IPR027109">
    <property type="entry name" value="Swc4/Dmap1"/>
</dbReference>
<feature type="region of interest" description="Disordered" evidence="8">
    <location>
        <begin position="93"/>
        <end position="127"/>
    </location>
</feature>
<feature type="domain" description="DAMP1 SANT/Myb-like" evidence="9">
    <location>
        <begin position="134"/>
        <end position="229"/>
    </location>
</feature>
<dbReference type="EMBL" id="JANBVO010000002">
    <property type="protein sequence ID" value="KAJ9156187.1"/>
    <property type="molecule type" value="Genomic_DNA"/>
</dbReference>
<evidence type="ECO:0000256" key="7">
    <source>
        <dbReference type="ARBA" id="ARBA00023242"/>
    </source>
</evidence>